<dbReference type="PANTHER" id="PTHR47738:SF2">
    <property type="entry name" value="PTS SYSTEM FRUCTOSE-LIKE EIIA COMPONENT"/>
    <property type="match status" value="1"/>
</dbReference>
<keyword evidence="6" id="KW-0598">Phosphotransferase system</keyword>
<evidence type="ECO:0000313" key="8">
    <source>
        <dbReference type="EMBL" id="SHE33888.1"/>
    </source>
</evidence>
<keyword evidence="3" id="KW-0597">Phosphoprotein</keyword>
<evidence type="ECO:0000256" key="4">
    <source>
        <dbReference type="ARBA" id="ARBA00022597"/>
    </source>
</evidence>
<keyword evidence="2" id="KW-0813">Transport</keyword>
<evidence type="ECO:0000313" key="9">
    <source>
        <dbReference type="Proteomes" id="UP000184251"/>
    </source>
</evidence>
<dbReference type="Pfam" id="PF00359">
    <property type="entry name" value="PTS_EIIA_2"/>
    <property type="match status" value="1"/>
</dbReference>
<dbReference type="InterPro" id="IPR004715">
    <property type="entry name" value="PTS_IIA_fruc"/>
</dbReference>
<reference evidence="8 9" key="1">
    <citation type="submission" date="2016-11" db="EMBL/GenBank/DDBJ databases">
        <authorList>
            <person name="Jaros S."/>
            <person name="Januszkiewicz K."/>
            <person name="Wedrychowicz H."/>
        </authorList>
    </citation>
    <scope>NUCLEOTIDE SEQUENCE [LARGE SCALE GENOMIC DNA]</scope>
    <source>
        <strain evidence="8 9">DSM 14828</strain>
    </source>
</reference>
<dbReference type="Proteomes" id="UP000184251">
    <property type="component" value="Unassembled WGS sequence"/>
</dbReference>
<keyword evidence="9" id="KW-1185">Reference proteome</keyword>
<dbReference type="InterPro" id="IPR051541">
    <property type="entry name" value="PTS_SugarTrans_NitroReg"/>
</dbReference>
<gene>
    <name evidence="8" type="ORF">SAMN02746064_00326</name>
</gene>
<feature type="domain" description="PTS EIIA type-2" evidence="7">
    <location>
        <begin position="6"/>
        <end position="151"/>
    </location>
</feature>
<dbReference type="SUPFAM" id="SSF55804">
    <property type="entry name" value="Phoshotransferase/anion transport protein"/>
    <property type="match status" value="1"/>
</dbReference>
<dbReference type="AlphaFoldDB" id="A0A1M4SNX7"/>
<dbReference type="GO" id="GO:0008982">
    <property type="term" value="F:protein-N(PI)-phosphohistidine-sugar phosphotransferase activity"/>
    <property type="evidence" value="ECO:0007669"/>
    <property type="project" value="InterPro"/>
</dbReference>
<dbReference type="InterPro" id="IPR002178">
    <property type="entry name" value="PTS_EIIA_type-2_dom"/>
</dbReference>
<evidence type="ECO:0000256" key="5">
    <source>
        <dbReference type="ARBA" id="ARBA00022679"/>
    </source>
</evidence>
<evidence type="ECO:0000256" key="2">
    <source>
        <dbReference type="ARBA" id="ARBA00022448"/>
    </source>
</evidence>
<dbReference type="GO" id="GO:0009401">
    <property type="term" value="P:phosphoenolpyruvate-dependent sugar phosphotransferase system"/>
    <property type="evidence" value="ECO:0007669"/>
    <property type="project" value="UniProtKB-KW"/>
</dbReference>
<proteinExistence type="predicted"/>
<evidence type="ECO:0000256" key="6">
    <source>
        <dbReference type="ARBA" id="ARBA00022683"/>
    </source>
</evidence>
<protein>
    <submittedName>
        <fullName evidence="8">PTS system IIA component, Fru family (TC 4.A.2)</fullName>
    </submittedName>
</protein>
<dbReference type="CDD" id="cd00211">
    <property type="entry name" value="PTS_IIA_fru"/>
    <property type="match status" value="1"/>
</dbReference>
<keyword evidence="5" id="KW-0808">Transferase</keyword>
<evidence type="ECO:0000256" key="3">
    <source>
        <dbReference type="ARBA" id="ARBA00022553"/>
    </source>
</evidence>
<organism evidence="8 9">
    <name type="scientific">Alkalibacter saccharofermentans DSM 14828</name>
    <dbReference type="NCBI Taxonomy" id="1120975"/>
    <lineage>
        <taxon>Bacteria</taxon>
        <taxon>Bacillati</taxon>
        <taxon>Bacillota</taxon>
        <taxon>Clostridia</taxon>
        <taxon>Eubacteriales</taxon>
        <taxon>Eubacteriaceae</taxon>
        <taxon>Alkalibacter</taxon>
    </lineage>
</organism>
<dbReference type="EMBL" id="FQTU01000001">
    <property type="protein sequence ID" value="SHE33888.1"/>
    <property type="molecule type" value="Genomic_DNA"/>
</dbReference>
<accession>A0A1M4SNX7</accession>
<evidence type="ECO:0000256" key="1">
    <source>
        <dbReference type="ARBA" id="ARBA00004496"/>
    </source>
</evidence>
<dbReference type="PROSITE" id="PS51094">
    <property type="entry name" value="PTS_EIIA_TYPE_2"/>
    <property type="match status" value="1"/>
</dbReference>
<keyword evidence="4" id="KW-0762">Sugar transport</keyword>
<dbReference type="InterPro" id="IPR016152">
    <property type="entry name" value="PTrfase/Anion_transptr"/>
</dbReference>
<sequence length="157" mass="17755">MMKVSEIINKKLIKLNLESTNKNDVISELAELIDNEGRLDSFENYCANVREREDMSTTGIGFGIAIPHGKCMAVKEATVAFGRKEEGIDWQSLDGEPAKIIFLIAVPNETESNLHLKILAALSRKLMDEEFREELIKTQNEDQVLKILTDIFESVEK</sequence>
<dbReference type="NCBIfam" id="TIGR00848">
    <property type="entry name" value="fruA"/>
    <property type="match status" value="1"/>
</dbReference>
<dbReference type="PANTHER" id="PTHR47738">
    <property type="entry name" value="PTS SYSTEM FRUCTOSE-LIKE EIIA COMPONENT-RELATED"/>
    <property type="match status" value="1"/>
</dbReference>
<name>A0A1M4SNX7_9FIRM</name>
<dbReference type="Gene3D" id="3.40.930.10">
    <property type="entry name" value="Mannitol-specific EII, Chain A"/>
    <property type="match status" value="1"/>
</dbReference>
<evidence type="ECO:0000259" key="7">
    <source>
        <dbReference type="PROSITE" id="PS51094"/>
    </source>
</evidence>
<dbReference type="RefSeq" id="WP_242945273.1">
    <property type="nucleotide sequence ID" value="NZ_FQTU01000001.1"/>
</dbReference>
<comment type="subcellular location">
    <subcellularLocation>
        <location evidence="1">Cytoplasm</location>
    </subcellularLocation>
</comment>
<dbReference type="STRING" id="1120975.SAMN02746064_00326"/>
<dbReference type="FunFam" id="3.40.930.10:FF:000009">
    <property type="entry name" value="PTS system, fructose specific IIABC component"/>
    <property type="match status" value="1"/>
</dbReference>
<dbReference type="GO" id="GO:0005737">
    <property type="term" value="C:cytoplasm"/>
    <property type="evidence" value="ECO:0007669"/>
    <property type="project" value="UniProtKB-SubCell"/>
</dbReference>
<dbReference type="GO" id="GO:0016020">
    <property type="term" value="C:membrane"/>
    <property type="evidence" value="ECO:0007669"/>
    <property type="project" value="InterPro"/>
</dbReference>
<dbReference type="PROSITE" id="PS00372">
    <property type="entry name" value="PTS_EIIA_TYPE_2_HIS"/>
    <property type="match status" value="1"/>
</dbReference>